<dbReference type="EMBL" id="CADCUS010000270">
    <property type="protein sequence ID" value="CAA9407793.1"/>
    <property type="molecule type" value="Genomic_DNA"/>
</dbReference>
<reference evidence="1" key="1">
    <citation type="submission" date="2020-02" db="EMBL/GenBank/DDBJ databases">
        <authorList>
            <person name="Meier V. D."/>
        </authorList>
    </citation>
    <scope>NUCLEOTIDE SEQUENCE</scope>
    <source>
        <strain evidence="1">AVDCRST_MAG66</strain>
    </source>
</reference>
<accession>A0A6J4PB55</accession>
<evidence type="ECO:0000313" key="1">
    <source>
        <dbReference type="EMBL" id="CAA9407793.1"/>
    </source>
</evidence>
<name>A0A6J4PB55_9PSEU</name>
<gene>
    <name evidence="1" type="ORF">AVDCRST_MAG66-1871</name>
</gene>
<feature type="non-terminal residue" evidence="1">
    <location>
        <position position="1"/>
    </location>
</feature>
<sequence length="25" mass="2688">ERWRDAGAAGAAVGRERFGTEGVLR</sequence>
<organism evidence="1">
    <name type="scientific">uncultured Pseudonocardia sp</name>
    <dbReference type="NCBI Taxonomy" id="211455"/>
    <lineage>
        <taxon>Bacteria</taxon>
        <taxon>Bacillati</taxon>
        <taxon>Actinomycetota</taxon>
        <taxon>Actinomycetes</taxon>
        <taxon>Pseudonocardiales</taxon>
        <taxon>Pseudonocardiaceae</taxon>
        <taxon>Pseudonocardia</taxon>
        <taxon>environmental samples</taxon>
    </lineage>
</organism>
<proteinExistence type="predicted"/>
<dbReference type="AlphaFoldDB" id="A0A6J4PB55"/>
<protein>
    <submittedName>
        <fullName evidence="1">Uncharacterized protein</fullName>
    </submittedName>
</protein>